<name>A0A8H7U4V1_9APHY</name>
<protein>
    <recommendedName>
        <fullName evidence="1">Telomerase reverse transcriptase</fullName>
        <ecNumber evidence="1">2.7.7.49</ecNumber>
    </recommendedName>
    <alternativeName>
        <fullName evidence="1">Telomerase catalytic subunit</fullName>
    </alternativeName>
</protein>
<dbReference type="GO" id="GO:0000333">
    <property type="term" value="C:telomerase catalytic core complex"/>
    <property type="evidence" value="ECO:0007669"/>
    <property type="project" value="TreeGrafter"/>
</dbReference>
<reference evidence="2" key="1">
    <citation type="submission" date="2020-11" db="EMBL/GenBank/DDBJ databases">
        <authorList>
            <person name="Koelle M."/>
            <person name="Horta M.A.C."/>
            <person name="Nowrousian M."/>
            <person name="Ohm R.A."/>
            <person name="Benz P."/>
            <person name="Pilgard A."/>
        </authorList>
    </citation>
    <scope>NUCLEOTIDE SEQUENCE</scope>
    <source>
        <strain evidence="2">FPRL280</strain>
    </source>
</reference>
<dbReference type="AlphaFoldDB" id="A0A8H7U4V1"/>
<keyword evidence="1" id="KW-0695">RNA-directed DNA polymerase</keyword>
<comment type="subcellular location">
    <subcellularLocation>
        <location evidence="1">Nucleus</location>
    </subcellularLocation>
    <subcellularLocation>
        <location evidence="1">Chromosome</location>
        <location evidence="1">Telomere</location>
    </subcellularLocation>
</comment>
<keyword evidence="1" id="KW-0808">Transferase</keyword>
<dbReference type="GO" id="GO:0000781">
    <property type="term" value="C:chromosome, telomeric region"/>
    <property type="evidence" value="ECO:0007669"/>
    <property type="project" value="UniProtKB-SubCell"/>
</dbReference>
<dbReference type="GO" id="GO:0046872">
    <property type="term" value="F:metal ion binding"/>
    <property type="evidence" value="ECO:0007669"/>
    <property type="project" value="UniProtKB-KW"/>
</dbReference>
<dbReference type="GO" id="GO:0003720">
    <property type="term" value="F:telomerase activity"/>
    <property type="evidence" value="ECO:0007669"/>
    <property type="project" value="InterPro"/>
</dbReference>
<dbReference type="InterPro" id="IPR003545">
    <property type="entry name" value="Telomerase_RT"/>
</dbReference>
<dbReference type="Proteomes" id="UP000639403">
    <property type="component" value="Unassembled WGS sequence"/>
</dbReference>
<keyword evidence="1" id="KW-0539">Nucleus</keyword>
<gene>
    <name evidence="2" type="ORF">IEO21_02656</name>
</gene>
<organism evidence="2 3">
    <name type="scientific">Rhodonia placenta</name>
    <dbReference type="NCBI Taxonomy" id="104341"/>
    <lineage>
        <taxon>Eukaryota</taxon>
        <taxon>Fungi</taxon>
        <taxon>Dikarya</taxon>
        <taxon>Basidiomycota</taxon>
        <taxon>Agaricomycotina</taxon>
        <taxon>Agaricomycetes</taxon>
        <taxon>Polyporales</taxon>
        <taxon>Adustoporiaceae</taxon>
        <taxon>Rhodonia</taxon>
    </lineage>
</organism>
<reference evidence="2" key="2">
    <citation type="journal article" name="Front. Microbiol.">
        <title>Degradative Capacity of Two Strains of Rhodonia placenta: From Phenotype to Genotype.</title>
        <authorList>
            <person name="Kolle M."/>
            <person name="Horta M.A.C."/>
            <person name="Nowrousian M."/>
            <person name="Ohm R.A."/>
            <person name="Benz J.P."/>
            <person name="Pilgard A."/>
        </authorList>
    </citation>
    <scope>NUCLEOTIDE SEQUENCE</scope>
    <source>
        <strain evidence="2">FPRL280</strain>
    </source>
</reference>
<evidence type="ECO:0000313" key="2">
    <source>
        <dbReference type="EMBL" id="KAF9818551.1"/>
    </source>
</evidence>
<comment type="similarity">
    <text evidence="1">Belongs to the reverse transcriptase family. Telomerase subfamily.</text>
</comment>
<dbReference type="PANTHER" id="PTHR12066:SF0">
    <property type="entry name" value="TELOMERASE REVERSE TRANSCRIPTASE"/>
    <property type="match status" value="1"/>
</dbReference>
<comment type="catalytic activity">
    <reaction evidence="1">
        <text>DNA(n) + a 2'-deoxyribonucleoside 5'-triphosphate = DNA(n+1) + diphosphate</text>
        <dbReference type="Rhea" id="RHEA:22508"/>
        <dbReference type="Rhea" id="RHEA-COMP:17339"/>
        <dbReference type="Rhea" id="RHEA-COMP:17340"/>
        <dbReference type="ChEBI" id="CHEBI:33019"/>
        <dbReference type="ChEBI" id="CHEBI:61560"/>
        <dbReference type="ChEBI" id="CHEBI:173112"/>
        <dbReference type="EC" id="2.7.7.49"/>
    </reaction>
</comment>
<evidence type="ECO:0000313" key="3">
    <source>
        <dbReference type="Proteomes" id="UP000639403"/>
    </source>
</evidence>
<keyword evidence="1" id="KW-0548">Nucleotidyltransferase</keyword>
<dbReference type="PANTHER" id="PTHR12066">
    <property type="entry name" value="TELOMERASE REVERSE TRANSCRIPTASE"/>
    <property type="match status" value="1"/>
</dbReference>
<comment type="caution">
    <text evidence="2">The sequence shown here is derived from an EMBL/GenBank/DDBJ whole genome shotgun (WGS) entry which is preliminary data.</text>
</comment>
<dbReference type="Gene3D" id="1.10.357.90">
    <property type="match status" value="1"/>
</dbReference>
<dbReference type="EC" id="2.7.7.49" evidence="1"/>
<keyword evidence="1" id="KW-0460">Magnesium</keyword>
<dbReference type="EMBL" id="JADOXO010000028">
    <property type="protein sequence ID" value="KAF9818551.1"/>
    <property type="molecule type" value="Genomic_DNA"/>
</dbReference>
<keyword evidence="1" id="KW-0479">Metal-binding</keyword>
<dbReference type="GO" id="GO:0042162">
    <property type="term" value="F:telomeric DNA binding"/>
    <property type="evidence" value="ECO:0007669"/>
    <property type="project" value="TreeGrafter"/>
</dbReference>
<dbReference type="GO" id="GO:0070034">
    <property type="term" value="F:telomerase RNA binding"/>
    <property type="evidence" value="ECO:0007669"/>
    <property type="project" value="TreeGrafter"/>
</dbReference>
<evidence type="ECO:0000256" key="1">
    <source>
        <dbReference type="RuleBase" id="RU365061"/>
    </source>
</evidence>
<keyword evidence="1" id="KW-0779">Telomere</keyword>
<accession>A0A8H7U4V1</accession>
<dbReference type="GO" id="GO:0007004">
    <property type="term" value="P:telomere maintenance via telomerase"/>
    <property type="evidence" value="ECO:0007669"/>
    <property type="project" value="TreeGrafter"/>
</dbReference>
<keyword evidence="1" id="KW-0158">Chromosome</keyword>
<proteinExistence type="inferred from homology"/>
<sequence length="119" mass="13900">MKMHHYLRQWGINVSKGTTFLRNTIQQMIRYTYATMRNKASNKVAKASGGCCTVQQAQVTWCVLGTHAFHAVLTRKPHMYPQLIRWLNFELARPRHRRLKKQFRGIVKEGLNTITVLAF</sequence>
<comment type="function">
    <text evidence="1">Telomerase is a ribonucleoprotein enzyme essential for the replication of chromosome termini in most eukaryotes. It elongates telomeres. It is a reverse transcriptase that adds simple sequence repeats to chromosome ends by copying a template sequence within the RNA component of the enzyme.</text>
</comment>